<gene>
    <name evidence="1" type="ORF">CR513_49545</name>
</gene>
<evidence type="ECO:0000313" key="2">
    <source>
        <dbReference type="Proteomes" id="UP000257109"/>
    </source>
</evidence>
<dbReference type="Gene3D" id="3.30.70.270">
    <property type="match status" value="1"/>
</dbReference>
<dbReference type="EMBL" id="QJKJ01011450">
    <property type="protein sequence ID" value="RDX71141.1"/>
    <property type="molecule type" value="Genomic_DNA"/>
</dbReference>
<dbReference type="AlphaFoldDB" id="A0A371EYR0"/>
<protein>
    <recommendedName>
        <fullName evidence="3">Reverse transcriptase domain-containing protein</fullName>
    </recommendedName>
</protein>
<dbReference type="InterPro" id="IPR043128">
    <property type="entry name" value="Rev_trsase/Diguanyl_cyclase"/>
</dbReference>
<dbReference type="PANTHER" id="PTHR24559:SF457">
    <property type="entry name" value="RNA-DIRECTED DNA POLYMERASE HOMOLOG"/>
    <property type="match status" value="1"/>
</dbReference>
<reference evidence="1" key="1">
    <citation type="submission" date="2018-05" db="EMBL/GenBank/DDBJ databases">
        <title>Draft genome of Mucuna pruriens seed.</title>
        <authorList>
            <person name="Nnadi N.E."/>
            <person name="Vos R."/>
            <person name="Hasami M.H."/>
            <person name="Devisetty U.K."/>
            <person name="Aguiy J.C."/>
        </authorList>
    </citation>
    <scope>NUCLEOTIDE SEQUENCE [LARGE SCALE GENOMIC DNA]</scope>
    <source>
        <strain evidence="1">JCA_2017</strain>
    </source>
</reference>
<dbReference type="Proteomes" id="UP000257109">
    <property type="component" value="Unassembled WGS sequence"/>
</dbReference>
<dbReference type="PANTHER" id="PTHR24559">
    <property type="entry name" value="TRANSPOSON TY3-I GAG-POL POLYPROTEIN"/>
    <property type="match status" value="1"/>
</dbReference>
<dbReference type="InterPro" id="IPR043502">
    <property type="entry name" value="DNA/RNA_pol_sf"/>
</dbReference>
<dbReference type="SUPFAM" id="SSF56672">
    <property type="entry name" value="DNA/RNA polymerases"/>
    <property type="match status" value="1"/>
</dbReference>
<feature type="non-terminal residue" evidence="1">
    <location>
        <position position="1"/>
    </location>
</feature>
<keyword evidence="2" id="KW-1185">Reference proteome</keyword>
<organism evidence="1 2">
    <name type="scientific">Mucuna pruriens</name>
    <name type="common">Velvet bean</name>
    <name type="synonym">Dolichos pruriens</name>
    <dbReference type="NCBI Taxonomy" id="157652"/>
    <lineage>
        <taxon>Eukaryota</taxon>
        <taxon>Viridiplantae</taxon>
        <taxon>Streptophyta</taxon>
        <taxon>Embryophyta</taxon>
        <taxon>Tracheophyta</taxon>
        <taxon>Spermatophyta</taxon>
        <taxon>Magnoliopsida</taxon>
        <taxon>eudicotyledons</taxon>
        <taxon>Gunneridae</taxon>
        <taxon>Pentapetalae</taxon>
        <taxon>rosids</taxon>
        <taxon>fabids</taxon>
        <taxon>Fabales</taxon>
        <taxon>Fabaceae</taxon>
        <taxon>Papilionoideae</taxon>
        <taxon>50 kb inversion clade</taxon>
        <taxon>NPAAA clade</taxon>
        <taxon>indigoferoid/millettioid clade</taxon>
        <taxon>Phaseoleae</taxon>
        <taxon>Mucuna</taxon>
    </lineage>
</organism>
<evidence type="ECO:0000313" key="1">
    <source>
        <dbReference type="EMBL" id="RDX71141.1"/>
    </source>
</evidence>
<accession>A0A371EYR0</accession>
<proteinExistence type="predicted"/>
<dbReference type="OrthoDB" id="101614at2759"/>
<name>A0A371EYR0_MUCPR</name>
<sequence>MGNILLKSDVVWAKECGVTYQWAMLTLFNDIMHKKFEVYVDDMIAKSKISEQDIAHLLQKYKLRLHPAKCTFRVKSGRLLDFIVNERGIKVDMNKIKLIQEMPTSKTEFEIRGALGSYTSSTGKTIHTIYNYIGGIHGVRLRTT</sequence>
<dbReference type="InterPro" id="IPR053134">
    <property type="entry name" value="RNA-dir_DNA_polymerase"/>
</dbReference>
<comment type="caution">
    <text evidence="1">The sequence shown here is derived from an EMBL/GenBank/DDBJ whole genome shotgun (WGS) entry which is preliminary data.</text>
</comment>
<evidence type="ECO:0008006" key="3">
    <source>
        <dbReference type="Google" id="ProtNLM"/>
    </source>
</evidence>